<dbReference type="PROSITE" id="PS51257">
    <property type="entry name" value="PROKAR_LIPOPROTEIN"/>
    <property type="match status" value="1"/>
</dbReference>
<protein>
    <recommendedName>
        <fullName evidence="7">Carboxypeptidase</fullName>
        <ecNumber evidence="7">3.4.16.-</ecNumber>
    </recommendedName>
</protein>
<evidence type="ECO:0000256" key="1">
    <source>
        <dbReference type="ARBA" id="ARBA00009431"/>
    </source>
</evidence>
<feature type="signal peptide" evidence="7">
    <location>
        <begin position="1"/>
        <end position="17"/>
    </location>
</feature>
<dbReference type="PANTHER" id="PTHR11802">
    <property type="entry name" value="SERINE PROTEASE FAMILY S10 SERINE CARBOXYPEPTIDASE"/>
    <property type="match status" value="1"/>
</dbReference>
<dbReference type="PRINTS" id="PR00724">
    <property type="entry name" value="CRBOXYPTASEC"/>
</dbReference>
<gene>
    <name evidence="8" type="ORF">ECRASSUSDP1_LOCUS10509</name>
</gene>
<comment type="similarity">
    <text evidence="1 7">Belongs to the peptidase S10 family.</text>
</comment>
<evidence type="ECO:0000256" key="2">
    <source>
        <dbReference type="ARBA" id="ARBA00022645"/>
    </source>
</evidence>
<dbReference type="InterPro" id="IPR001563">
    <property type="entry name" value="Peptidase_S10"/>
</dbReference>
<dbReference type="Pfam" id="PF00450">
    <property type="entry name" value="Peptidase_S10"/>
    <property type="match status" value="1"/>
</dbReference>
<dbReference type="InterPro" id="IPR033124">
    <property type="entry name" value="Ser_caboxypep_his_AS"/>
</dbReference>
<dbReference type="InterPro" id="IPR029058">
    <property type="entry name" value="AB_hydrolase_fold"/>
</dbReference>
<keyword evidence="9" id="KW-1185">Reference proteome</keyword>
<reference evidence="8" key="1">
    <citation type="submission" date="2023-07" db="EMBL/GenBank/DDBJ databases">
        <authorList>
            <consortium name="AG Swart"/>
            <person name="Singh M."/>
            <person name="Singh A."/>
            <person name="Seah K."/>
            <person name="Emmerich C."/>
        </authorList>
    </citation>
    <scope>NUCLEOTIDE SEQUENCE</scope>
    <source>
        <strain evidence="8">DP1</strain>
    </source>
</reference>
<evidence type="ECO:0000256" key="6">
    <source>
        <dbReference type="ARBA" id="ARBA00023180"/>
    </source>
</evidence>
<dbReference type="EMBL" id="CAMPGE010010360">
    <property type="protein sequence ID" value="CAI2369211.1"/>
    <property type="molecule type" value="Genomic_DNA"/>
</dbReference>
<evidence type="ECO:0000256" key="4">
    <source>
        <dbReference type="ARBA" id="ARBA00022729"/>
    </source>
</evidence>
<dbReference type="AlphaFoldDB" id="A0AAD1UJX5"/>
<comment type="caution">
    <text evidence="8">The sequence shown here is derived from an EMBL/GenBank/DDBJ whole genome shotgun (WGS) entry which is preliminary data.</text>
</comment>
<keyword evidence="4 7" id="KW-0732">Signal</keyword>
<proteinExistence type="inferred from homology"/>
<feature type="chain" id="PRO_5041769326" description="Carboxypeptidase" evidence="7">
    <location>
        <begin position="18"/>
        <end position="446"/>
    </location>
</feature>
<keyword evidence="6" id="KW-0325">Glycoprotein</keyword>
<accession>A0AAD1UJX5</accession>
<keyword evidence="5 7" id="KW-0378">Hydrolase</keyword>
<evidence type="ECO:0000256" key="5">
    <source>
        <dbReference type="ARBA" id="ARBA00022801"/>
    </source>
</evidence>
<dbReference type="PROSITE" id="PS00560">
    <property type="entry name" value="CARBOXYPEPT_SER_HIS"/>
    <property type="match status" value="1"/>
</dbReference>
<dbReference type="EC" id="3.4.16.-" evidence="7"/>
<sequence>MRSFIVMILLVVVVVSCTKDPFRGEDYEAGLLEIEPGDEMFYWLLRSRSRPNKDPLVVWLSGGPGCSSLVALFYENGPWTINEDLSLKTNPYSWNEAANVLYVDQPLGTGFSTTTNPDHYATNEDELAETFYKFIIKFLEKHPEYKKRAFYITGESYAGHMIPAISSHFIKKNNTDINLKSVAIGNGWVKPVLQYPAYREYAHENKLIGEIDNKVLYAGFWACKQLINFNFKTLAYKQCQHMLMYSIGGGTDKSNFNFYDIRKKCDHPPLCYDMSGVDKLLAKPEIQELLGVNPKSTVDPSSPFNPESVGKDATWKSCRLDIQALMLGDWTNDSSVQVRDTLENGVGVFVYNGDQDYACNWRGSEDWTSEVFWEHKDCGNGYKCGVQNWMMDEPYQKWVVDGKEAGEFKKVDNFSFLKVYQAGHMVPMDQPRNSLVMFKLFLNRAF</sequence>
<dbReference type="PROSITE" id="PS00131">
    <property type="entry name" value="CARBOXYPEPT_SER_SER"/>
    <property type="match status" value="1"/>
</dbReference>
<keyword evidence="3 7" id="KW-0645">Protease</keyword>
<keyword evidence="2 7" id="KW-0121">Carboxypeptidase</keyword>
<dbReference type="Proteomes" id="UP001295684">
    <property type="component" value="Unassembled WGS sequence"/>
</dbReference>
<evidence type="ECO:0000256" key="3">
    <source>
        <dbReference type="ARBA" id="ARBA00022670"/>
    </source>
</evidence>
<organism evidence="8 9">
    <name type="scientific">Euplotes crassus</name>
    <dbReference type="NCBI Taxonomy" id="5936"/>
    <lineage>
        <taxon>Eukaryota</taxon>
        <taxon>Sar</taxon>
        <taxon>Alveolata</taxon>
        <taxon>Ciliophora</taxon>
        <taxon>Intramacronucleata</taxon>
        <taxon>Spirotrichea</taxon>
        <taxon>Hypotrichia</taxon>
        <taxon>Euplotida</taxon>
        <taxon>Euplotidae</taxon>
        <taxon>Moneuplotes</taxon>
    </lineage>
</organism>
<dbReference type="PANTHER" id="PTHR11802:SF113">
    <property type="entry name" value="SERINE CARBOXYPEPTIDASE CTSA-4.1"/>
    <property type="match status" value="1"/>
</dbReference>
<dbReference type="GO" id="GO:0006508">
    <property type="term" value="P:proteolysis"/>
    <property type="evidence" value="ECO:0007669"/>
    <property type="project" value="UniProtKB-KW"/>
</dbReference>
<dbReference type="InterPro" id="IPR018202">
    <property type="entry name" value="Ser_caboxypep_ser_AS"/>
</dbReference>
<dbReference type="SUPFAM" id="SSF53474">
    <property type="entry name" value="alpha/beta-Hydrolases"/>
    <property type="match status" value="1"/>
</dbReference>
<evidence type="ECO:0000256" key="7">
    <source>
        <dbReference type="RuleBase" id="RU361156"/>
    </source>
</evidence>
<evidence type="ECO:0000313" key="8">
    <source>
        <dbReference type="EMBL" id="CAI2369211.1"/>
    </source>
</evidence>
<name>A0AAD1UJX5_EUPCR</name>
<dbReference type="Gene3D" id="3.40.50.1820">
    <property type="entry name" value="alpha/beta hydrolase"/>
    <property type="match status" value="1"/>
</dbReference>
<evidence type="ECO:0000313" key="9">
    <source>
        <dbReference type="Proteomes" id="UP001295684"/>
    </source>
</evidence>
<dbReference type="GO" id="GO:0004185">
    <property type="term" value="F:serine-type carboxypeptidase activity"/>
    <property type="evidence" value="ECO:0007669"/>
    <property type="project" value="UniProtKB-UniRule"/>
</dbReference>